<dbReference type="EMBL" id="KE007225">
    <property type="protein sequence ID" value="EOR04165.1"/>
    <property type="molecule type" value="Genomic_DNA"/>
</dbReference>
<accession>R9AQ22</accession>
<dbReference type="OrthoDB" id="2595549at2759"/>
<dbReference type="OMA" id="WCEDRSS"/>
<feature type="region of interest" description="Disordered" evidence="1">
    <location>
        <begin position="44"/>
        <end position="77"/>
    </location>
</feature>
<feature type="compositionally biased region" description="Low complexity" evidence="1">
    <location>
        <begin position="303"/>
        <end position="313"/>
    </location>
</feature>
<proteinExistence type="predicted"/>
<feature type="region of interest" description="Disordered" evidence="1">
    <location>
        <begin position="103"/>
        <end position="133"/>
    </location>
</feature>
<feature type="compositionally biased region" description="Low complexity" evidence="1">
    <location>
        <begin position="55"/>
        <end position="65"/>
    </location>
</feature>
<dbReference type="RefSeq" id="XP_009266382.1">
    <property type="nucleotide sequence ID" value="XM_009268107.1"/>
</dbReference>
<protein>
    <submittedName>
        <fullName evidence="2">Uncharacterized protein</fullName>
    </submittedName>
</protein>
<dbReference type="HOGENOM" id="CLU_720035_0_0_1"/>
<dbReference type="KEGG" id="wic:J056_002243"/>
<evidence type="ECO:0000256" key="1">
    <source>
        <dbReference type="SAM" id="MobiDB-lite"/>
    </source>
</evidence>
<dbReference type="GeneID" id="20375195"/>
<organism evidence="2 3">
    <name type="scientific">Wallemia ichthyophaga (strain EXF-994 / CBS 113033)</name>
    <dbReference type="NCBI Taxonomy" id="1299270"/>
    <lineage>
        <taxon>Eukaryota</taxon>
        <taxon>Fungi</taxon>
        <taxon>Dikarya</taxon>
        <taxon>Basidiomycota</taxon>
        <taxon>Wallemiomycotina</taxon>
        <taxon>Wallemiomycetes</taxon>
        <taxon>Wallemiales</taxon>
        <taxon>Wallemiaceae</taxon>
        <taxon>Wallemia</taxon>
    </lineage>
</organism>
<evidence type="ECO:0000313" key="3">
    <source>
        <dbReference type="Proteomes" id="UP000014064"/>
    </source>
</evidence>
<evidence type="ECO:0000313" key="2">
    <source>
        <dbReference type="EMBL" id="EOR04165.1"/>
    </source>
</evidence>
<feature type="compositionally biased region" description="Low complexity" evidence="1">
    <location>
        <begin position="108"/>
        <end position="133"/>
    </location>
</feature>
<name>R9AQ22_WALI9</name>
<keyword evidence="3" id="KW-1185">Reference proteome</keyword>
<gene>
    <name evidence="2" type="ORF">J056_002243</name>
</gene>
<feature type="region of interest" description="Disordered" evidence="1">
    <location>
        <begin position="303"/>
        <end position="326"/>
    </location>
</feature>
<dbReference type="AlphaFoldDB" id="R9AQ22"/>
<dbReference type="STRING" id="1299270.R9AQ22"/>
<reference evidence="3" key="1">
    <citation type="journal article" date="2013" name="BMC Genomics">
        <title>Genome and transcriptome sequencing of the halophilic fungus Wallemia ichthyophaga: haloadaptations present and absent.</title>
        <authorList>
            <person name="Zajc J."/>
            <person name="Liu Y."/>
            <person name="Dai W."/>
            <person name="Yang Z."/>
            <person name="Hu J."/>
            <person name="Gostincar C."/>
            <person name="Gunde-Cimerman N."/>
        </authorList>
    </citation>
    <scope>NUCLEOTIDE SEQUENCE [LARGE SCALE GENOMIC DNA]</scope>
    <source>
        <strain evidence="3">EXF-994 / CBS 113033</strain>
    </source>
</reference>
<sequence length="419" mass="46168">MTNRNGERETAKRCMELIETLPAMLPARITDAYRPVKTRRLGHTSTHITQDTPKSSNNSFASSASTPRIEVSSARRNWSTQDYKDTSILYKDRGRNMKHLGDRHYQQASKAASESGSGSATANASASGNSSGSSHTLKILASCELVDAVLMYVYGFWCEDRSSVPNIQNWHSLEPLAKFARSKWDALADPDTQTQCHPHSLPPQLLAHMQGLALLVYALVLFQIATIDATQLFHKSIKLQRTGGDTMAELATQLLAKSIENHKRKEKAKEILDKAIDKFPSTSLKLKFPRTWARAVGGYLGGSESASASGNEGESPEDSEEMRYDRDRAASLGVKCDSIRRVKMGDKDTPSESLDPDSVLGIGGHAGGGFAWPLLEGGFAHEWWPHVVVFARSVLDEFAQTVRLDEFQTAAKRGYVKLK</sequence>
<feature type="compositionally biased region" description="Polar residues" evidence="1">
    <location>
        <begin position="44"/>
        <end position="54"/>
    </location>
</feature>
<dbReference type="Proteomes" id="UP000014064">
    <property type="component" value="Unassembled WGS sequence"/>
</dbReference>